<evidence type="ECO:0000259" key="18">
    <source>
        <dbReference type="PROSITE" id="PS50156"/>
    </source>
</evidence>
<keyword evidence="10 17" id="KW-0472">Membrane</keyword>
<feature type="compositionally biased region" description="Low complexity" evidence="16">
    <location>
        <begin position="1787"/>
        <end position="1807"/>
    </location>
</feature>
<evidence type="ECO:0000256" key="15">
    <source>
        <dbReference type="ARBA" id="ARBA00034049"/>
    </source>
</evidence>
<dbReference type="Gene3D" id="1.20.1640.10">
    <property type="entry name" value="Multidrug efflux transporter AcrB transmembrane domain"/>
    <property type="match status" value="2"/>
</dbReference>
<evidence type="ECO:0000256" key="2">
    <source>
        <dbReference type="ARBA" id="ARBA00005585"/>
    </source>
</evidence>
<feature type="transmembrane region" description="Helical" evidence="17">
    <location>
        <begin position="947"/>
        <end position="964"/>
    </location>
</feature>
<feature type="transmembrane region" description="Helical" evidence="17">
    <location>
        <begin position="907"/>
        <end position="927"/>
    </location>
</feature>
<feature type="transmembrane region" description="Helical" evidence="17">
    <location>
        <begin position="1206"/>
        <end position="1226"/>
    </location>
</feature>
<feature type="transmembrane region" description="Helical" evidence="17">
    <location>
        <begin position="798"/>
        <end position="820"/>
    </location>
</feature>
<evidence type="ECO:0000256" key="4">
    <source>
        <dbReference type="ARBA" id="ARBA00022548"/>
    </source>
</evidence>
<keyword evidence="12" id="KW-1207">Sterol metabolism</keyword>
<keyword evidence="8" id="KW-0445">Lipid transport</keyword>
<feature type="transmembrane region" description="Helical" evidence="17">
    <location>
        <begin position="696"/>
        <end position="713"/>
    </location>
</feature>
<evidence type="ECO:0000256" key="9">
    <source>
        <dbReference type="ARBA" id="ARBA00023098"/>
    </source>
</evidence>
<feature type="compositionally biased region" description="Polar residues" evidence="16">
    <location>
        <begin position="1349"/>
        <end position="1362"/>
    </location>
</feature>
<dbReference type="PANTHER" id="PTHR45727">
    <property type="entry name" value="NPC INTRACELLULAR CHOLESTEROL TRANSPORTER 1"/>
    <property type="match status" value="1"/>
</dbReference>
<feature type="compositionally biased region" description="Acidic residues" evidence="16">
    <location>
        <begin position="1836"/>
        <end position="1848"/>
    </location>
</feature>
<dbReference type="PROSITE" id="PS50156">
    <property type="entry name" value="SSD"/>
    <property type="match status" value="1"/>
</dbReference>
<proteinExistence type="inferred from homology"/>
<keyword evidence="4" id="KW-0153">Cholesterol metabolism</keyword>
<dbReference type="VEuPathDB" id="VectorBase:ADIR011297"/>
<keyword evidence="13" id="KW-0325">Glycoprotein</keyword>
<dbReference type="Pfam" id="PF22314">
    <property type="entry name" value="NPC1_MLD"/>
    <property type="match status" value="1"/>
</dbReference>
<evidence type="ECO:0000256" key="12">
    <source>
        <dbReference type="ARBA" id="ARBA00023166"/>
    </source>
</evidence>
<dbReference type="GO" id="GO:0005319">
    <property type="term" value="F:lipid transporter activity"/>
    <property type="evidence" value="ECO:0007669"/>
    <property type="project" value="InterPro"/>
</dbReference>
<dbReference type="InterPro" id="IPR000731">
    <property type="entry name" value="SSD"/>
</dbReference>
<evidence type="ECO:0000256" key="11">
    <source>
        <dbReference type="ARBA" id="ARBA00023157"/>
    </source>
</evidence>
<feature type="transmembrane region" description="Helical" evidence="17">
    <location>
        <begin position="1238"/>
        <end position="1257"/>
    </location>
</feature>
<feature type="domain" description="SSD" evidence="18">
    <location>
        <begin position="691"/>
        <end position="856"/>
    </location>
</feature>
<feature type="region of interest" description="Disordered" evidence="16">
    <location>
        <begin position="1603"/>
        <end position="1714"/>
    </location>
</feature>
<evidence type="ECO:0000256" key="13">
    <source>
        <dbReference type="ARBA" id="ARBA00023180"/>
    </source>
</evidence>
<organism evidence="19 20">
    <name type="scientific">Anopheles dirus</name>
    <dbReference type="NCBI Taxonomy" id="7168"/>
    <lineage>
        <taxon>Eukaryota</taxon>
        <taxon>Metazoa</taxon>
        <taxon>Ecdysozoa</taxon>
        <taxon>Arthropoda</taxon>
        <taxon>Hexapoda</taxon>
        <taxon>Insecta</taxon>
        <taxon>Pterygota</taxon>
        <taxon>Neoptera</taxon>
        <taxon>Endopterygota</taxon>
        <taxon>Diptera</taxon>
        <taxon>Nematocera</taxon>
        <taxon>Culicoidea</taxon>
        <taxon>Culicidae</taxon>
        <taxon>Anophelinae</taxon>
        <taxon>Anopheles</taxon>
    </lineage>
</organism>
<dbReference type="InterPro" id="IPR004765">
    <property type="entry name" value="NPC1-like"/>
</dbReference>
<dbReference type="GO" id="GO:0042632">
    <property type="term" value="P:cholesterol homeostasis"/>
    <property type="evidence" value="ECO:0007669"/>
    <property type="project" value="TreeGrafter"/>
</dbReference>
<dbReference type="Pfam" id="PF12349">
    <property type="entry name" value="Sterol-sensing"/>
    <property type="match status" value="1"/>
</dbReference>
<dbReference type="PANTHER" id="PTHR45727:SF2">
    <property type="entry name" value="NPC INTRACELLULAR CHOLESTEROL TRANSPORTER 1"/>
    <property type="match status" value="1"/>
</dbReference>
<dbReference type="Pfam" id="PF16414">
    <property type="entry name" value="NPC1_N"/>
    <property type="match status" value="1"/>
</dbReference>
<evidence type="ECO:0000256" key="14">
    <source>
        <dbReference type="ARBA" id="ARBA00023221"/>
    </source>
</evidence>
<protein>
    <recommendedName>
        <fullName evidence="18">SSD domain-containing protein</fullName>
    </recommendedName>
</protein>
<feature type="transmembrane region" description="Helical" evidence="17">
    <location>
        <begin position="278"/>
        <end position="301"/>
    </location>
</feature>
<evidence type="ECO:0000256" key="10">
    <source>
        <dbReference type="ARBA" id="ARBA00023136"/>
    </source>
</evidence>
<feature type="transmembrane region" description="Helical" evidence="17">
    <location>
        <begin position="1277"/>
        <end position="1297"/>
    </location>
</feature>
<keyword evidence="9" id="KW-0443">Lipid metabolism</keyword>
<feature type="compositionally biased region" description="Polar residues" evidence="16">
    <location>
        <begin position="1615"/>
        <end position="1628"/>
    </location>
</feature>
<feature type="region of interest" description="Disordered" evidence="16">
    <location>
        <begin position="339"/>
        <end position="388"/>
    </location>
</feature>
<keyword evidence="14" id="KW-0753">Steroid metabolism</keyword>
<dbReference type="GO" id="GO:0015485">
    <property type="term" value="F:cholesterol binding"/>
    <property type="evidence" value="ECO:0007669"/>
    <property type="project" value="TreeGrafter"/>
</dbReference>
<keyword evidence="11" id="KW-1015">Disulfide bond</keyword>
<sequence length="1863" mass="203627">TQSQSVGDEASGGQCVWYGICNVDSLKHSQYCPYNGTAKPADSKAKDLLKVWCKHLLVEDAAGNINTCCDAAQVEVLNKNVALAANFLARCPSCMANLVRHMCDFTCSTHQASFMKVVSTEEVDPTDASEASEAATTTAPPSPIEYITKIDIHITQQYLNGTFESCNQVSVPSTGQLALDLMCGDWGASRCSAVKWFHYMGDAENNLYVPFQIDYIAHSSANETIDGYLPWNPRIVPCNEKLDANTPACSCVDCEASCPKPPPPPGPPQPFVIYGLDGYAVVMFVVFVVCSGLFLIGACFCHSSTGTSGGSGSGAKLLVNGGDGALPSDLRASVGRRLAGGLSSNSGDLGTDREDSPLQSKRSSATWDGEQELRPHPSGVGAADDDDDESGYFERLGAKTETALEHFFTTWGTTCAKHPWLVLLGGLVFIVAMGMGINFLRVTTNPVELWASPHSRSRVEREYFDSTFEPFYRIEQIIIKAENLSNVMHNTSNGVIQFGPVFNRQFLLDVFELQEQIKKIQAVREGSNETLGLNDICFAPLSSNGPVQTKDCVVQSLWGYFSDDMDDFNEEEEDAQGFVVNYLDKLVQCFGNYYNPACLAPYGGPIDPAIALGGIPQPATPEQKPSYTEANAVILTFLVRNYHDKNKLQPALAWETEYVRFMQNWTRANMSIAFTSERSIEDELARESQSDVSTILVSYIIMFAYIAISLGHVNQWSRALIDSKVTLGLGGVAIVLASVVASVGIFGYIGVPATLIIVEVIPFLVLAVGVDNIFILVQTHQRDTKKPTETHAEHIGRILGRVGPSILLTSVSESCCFFLGGLSDMPAVRAFALYAGMALLIDFVLQITCFVSLLALDTIRQADNRLDVLCFLRGSKKDMPGIVGEGLLYKFFKSIYVPFVMRKPVRVVVMIGFFGWLCSSIAVAPHIDIGLDQELSMPGDSFVLKYFRYLQQYLSIGPPVFFVVKSGLNYATMHDQNLICGGQYCNLDSLSTQVYIASKQPQSSYLARPASSWLDDYIDWSAASGCCKQWKNGSFCPHQRSACDACDVALTPQKRPAENSFRQYVSFFLEDNPDEACAKAGHAAYGTGVKYRPDALAPTRYNDVGASYFMAYHTILKSSSDYYEALRSARKISANITSTIQANLRLQGRNEADIQQIEVFPYSVFYVFYEQYLTMWPDTLKSMGISVLAIFIVTFLLMGFDIHSSLVVVITITMIVINIGGLMYHWSISLNAVSLVNLVMAVGISVEFCSHLVHSFAMSVEETREKRAADALTKMGSSVFSGITLTKFGGILVLGFAHSQIFQVFYFRMYLGIVLYGAAHGLVFLPVLLSYIGAPINKVKLANHRRQAMQETQETSLSTTVSKPIPTSRVTHHHQQPGRCCCCVASGSRGRRRCRDGRGCCCSRVAAPAMFNASSSSIINPPPSSSSSTPSSPSPPPNASSSPPASSLHCLRTFVNISTSWRKIRTPSACPSACRDCCCPQHTAWCRSSSFKLVASSPSSGAPVPVHASSTIDASYESSIDRATDRSSALLLCGGGGCIEHRWRRYWRKKQRPNKGSKFAGENTYYSNTEYCLNVTLPMSDVIVSTDATASVPTEEVAFKRVRSGNDAPIATRDPSANANDAEQNMEQDTPYYDNRRSPNYHGYHNDDDDDDEAEHENLQRSEQSNYAVHHQEKETRRGRRSGGGGGAASSSSRSGYTAARPQSQPHQQPSHTHRATLEVHAQHDVPPGEDTEELTEPLLQQASPSMQCAPHGSVSDDPRQQPTATVATPASVNPSTAPPAAPNKLSPTSSVSSSSLSSKASKTSKTSARHRLRKSRSKDAQTEIEHPKAPLVVAEDSEDLDGDEDEDERRAMEQVEAEGERR</sequence>
<feature type="compositionally biased region" description="Basic and acidic residues" evidence="16">
    <location>
        <begin position="1849"/>
        <end position="1863"/>
    </location>
</feature>
<evidence type="ECO:0000256" key="7">
    <source>
        <dbReference type="ARBA" id="ARBA00022989"/>
    </source>
</evidence>
<feature type="transmembrane region" description="Helical" evidence="17">
    <location>
        <begin position="832"/>
        <end position="856"/>
    </location>
</feature>
<dbReference type="InterPro" id="IPR053958">
    <property type="entry name" value="HMGCR/SNAP/NPC1-like_SSD"/>
</dbReference>
<feature type="compositionally biased region" description="Basic residues" evidence="16">
    <location>
        <begin position="1808"/>
        <end position="1817"/>
    </location>
</feature>
<dbReference type="EnsemblMetazoa" id="ADIR011297-RA">
    <property type="protein sequence ID" value="ADIR011297-PA"/>
    <property type="gene ID" value="ADIR011297"/>
</dbReference>
<reference evidence="20" key="1">
    <citation type="submission" date="2013-03" db="EMBL/GenBank/DDBJ databases">
        <title>The Genome Sequence of Anopheles dirus WRAIR2.</title>
        <authorList>
            <consortium name="The Broad Institute Genomics Platform"/>
            <person name="Neafsey D.E."/>
            <person name="Walton C."/>
            <person name="Walker B."/>
            <person name="Young S.K."/>
            <person name="Zeng Q."/>
            <person name="Gargeya S."/>
            <person name="Fitzgerald M."/>
            <person name="Haas B."/>
            <person name="Abouelleil A."/>
            <person name="Allen A.W."/>
            <person name="Alvarado L."/>
            <person name="Arachchi H.M."/>
            <person name="Berlin A.M."/>
            <person name="Chapman S.B."/>
            <person name="Gainer-Dewar J."/>
            <person name="Goldberg J."/>
            <person name="Griggs A."/>
            <person name="Gujja S."/>
            <person name="Hansen M."/>
            <person name="Howarth C."/>
            <person name="Imamovic A."/>
            <person name="Ireland A."/>
            <person name="Larimer J."/>
            <person name="McCowan C."/>
            <person name="Murphy C."/>
            <person name="Pearson M."/>
            <person name="Poon T.W."/>
            <person name="Priest M."/>
            <person name="Roberts A."/>
            <person name="Saif S."/>
            <person name="Shea T."/>
            <person name="Sisk P."/>
            <person name="Sykes S."/>
            <person name="Wortman J."/>
            <person name="Nusbaum C."/>
            <person name="Birren B."/>
        </authorList>
    </citation>
    <scope>NUCLEOTIDE SEQUENCE [LARGE SCALE GENOMIC DNA]</scope>
    <source>
        <strain evidence="20">WRAIR2</strain>
    </source>
</reference>
<feature type="transmembrane region" description="Helical" evidence="17">
    <location>
        <begin position="755"/>
        <end position="777"/>
    </location>
</feature>
<dbReference type="NCBIfam" id="TIGR00917">
    <property type="entry name" value="2A060601"/>
    <property type="match status" value="1"/>
</dbReference>
<dbReference type="SUPFAM" id="SSF82866">
    <property type="entry name" value="Multidrug efflux transporter AcrB transmembrane domain"/>
    <property type="match status" value="2"/>
</dbReference>
<feature type="region of interest" description="Disordered" evidence="16">
    <location>
        <begin position="1414"/>
        <end position="1446"/>
    </location>
</feature>
<feature type="compositionally biased region" description="Basic and acidic residues" evidence="16">
    <location>
        <begin position="1818"/>
        <end position="1829"/>
    </location>
</feature>
<feature type="compositionally biased region" description="Low complexity" evidence="16">
    <location>
        <begin position="1689"/>
        <end position="1711"/>
    </location>
</feature>
<evidence type="ECO:0000256" key="8">
    <source>
        <dbReference type="ARBA" id="ARBA00023055"/>
    </source>
</evidence>
<feature type="compositionally biased region" description="Polar residues" evidence="16">
    <location>
        <begin position="357"/>
        <end position="366"/>
    </location>
</feature>
<dbReference type="GO" id="GO:0005886">
    <property type="term" value="C:plasma membrane"/>
    <property type="evidence" value="ECO:0007669"/>
    <property type="project" value="TreeGrafter"/>
</dbReference>
<keyword evidence="20" id="KW-1185">Reference proteome</keyword>
<dbReference type="GO" id="GO:0030299">
    <property type="term" value="P:intestinal cholesterol absorption"/>
    <property type="evidence" value="ECO:0007669"/>
    <property type="project" value="TreeGrafter"/>
</dbReference>
<evidence type="ECO:0000313" key="20">
    <source>
        <dbReference type="Proteomes" id="UP000075884"/>
    </source>
</evidence>
<comment type="similarity">
    <text evidence="2">Belongs to the patched family.</text>
</comment>
<dbReference type="GO" id="GO:0030301">
    <property type="term" value="P:cholesterol transport"/>
    <property type="evidence" value="ECO:0007669"/>
    <property type="project" value="UniProtKB-ARBA"/>
</dbReference>
<accession>A0A182NUF5</accession>
<evidence type="ECO:0000256" key="6">
    <source>
        <dbReference type="ARBA" id="ARBA00022729"/>
    </source>
</evidence>
<dbReference type="GO" id="GO:0008203">
    <property type="term" value="P:cholesterol metabolic process"/>
    <property type="evidence" value="ECO:0007669"/>
    <property type="project" value="UniProtKB-KW"/>
</dbReference>
<feature type="region of interest" description="Disordered" evidence="16">
    <location>
        <begin position="1745"/>
        <end position="1863"/>
    </location>
</feature>
<feature type="transmembrane region" description="Helical" evidence="17">
    <location>
        <begin position="1183"/>
        <end position="1200"/>
    </location>
</feature>
<keyword evidence="5 17" id="KW-0812">Transmembrane</keyword>
<evidence type="ECO:0000256" key="3">
    <source>
        <dbReference type="ARBA" id="ARBA00022448"/>
    </source>
</evidence>
<dbReference type="InterPro" id="IPR053956">
    <property type="entry name" value="NPC1_MLD"/>
</dbReference>
<keyword evidence="7 17" id="KW-1133">Transmembrane helix</keyword>
<reference evidence="19" key="2">
    <citation type="submission" date="2020-05" db="UniProtKB">
        <authorList>
            <consortium name="EnsemblMetazoa"/>
        </authorList>
    </citation>
    <scope>IDENTIFICATION</scope>
    <source>
        <strain evidence="19">WRAIR2</strain>
    </source>
</reference>
<evidence type="ECO:0000256" key="16">
    <source>
        <dbReference type="SAM" id="MobiDB-lite"/>
    </source>
</evidence>
<name>A0A182NUF5_9DIPT</name>
<feature type="compositionally biased region" description="Low complexity" evidence="16">
    <location>
        <begin position="1414"/>
        <end position="1431"/>
    </location>
</feature>
<feature type="transmembrane region" description="Helical" evidence="17">
    <location>
        <begin position="420"/>
        <end position="440"/>
    </location>
</feature>
<evidence type="ECO:0000256" key="17">
    <source>
        <dbReference type="SAM" id="Phobius"/>
    </source>
</evidence>
<keyword evidence="6" id="KW-0732">Signal</keyword>
<feature type="region of interest" description="Disordered" evidence="16">
    <location>
        <begin position="1347"/>
        <end position="1374"/>
    </location>
</feature>
<dbReference type="GO" id="GO:0012505">
    <property type="term" value="C:endomembrane system"/>
    <property type="evidence" value="ECO:0007669"/>
    <property type="project" value="UniProtKB-SubCell"/>
</dbReference>
<feature type="transmembrane region" description="Helical" evidence="17">
    <location>
        <begin position="1309"/>
        <end position="1332"/>
    </location>
</feature>
<comment type="catalytic activity">
    <reaction evidence="15">
        <text>cholesterol(in) = cholesterol(out)</text>
        <dbReference type="Rhea" id="RHEA:39747"/>
        <dbReference type="ChEBI" id="CHEBI:16113"/>
    </reaction>
</comment>
<evidence type="ECO:0000256" key="5">
    <source>
        <dbReference type="ARBA" id="ARBA00022692"/>
    </source>
</evidence>
<keyword evidence="3" id="KW-0813">Transport</keyword>
<dbReference type="Proteomes" id="UP000075884">
    <property type="component" value="Unassembled WGS sequence"/>
</dbReference>
<dbReference type="InterPro" id="IPR032190">
    <property type="entry name" value="NPC1_N"/>
</dbReference>
<feature type="transmembrane region" description="Helical" evidence="17">
    <location>
        <begin position="725"/>
        <end position="749"/>
    </location>
</feature>
<evidence type="ECO:0000313" key="19">
    <source>
        <dbReference type="EnsemblMetazoa" id="ADIR011297-PA"/>
    </source>
</evidence>
<comment type="subcellular location">
    <subcellularLocation>
        <location evidence="1">Endomembrane system</location>
        <topology evidence="1">Multi-pass membrane protein</topology>
    </subcellularLocation>
</comment>
<feature type="compositionally biased region" description="Polar residues" evidence="16">
    <location>
        <begin position="1761"/>
        <end position="1776"/>
    </location>
</feature>
<dbReference type="STRING" id="7168.A0A182NUF5"/>
<dbReference type="FunFam" id="1.20.1640.10:FF:000008">
    <property type="entry name" value="NPC intracellular cholesterol transporter 1"/>
    <property type="match status" value="1"/>
</dbReference>
<evidence type="ECO:0000256" key="1">
    <source>
        <dbReference type="ARBA" id="ARBA00004127"/>
    </source>
</evidence>
<dbReference type="FunFam" id="1.20.1640.10:FF:000010">
    <property type="entry name" value="NPC intracellular cholesterol transporter 1"/>
    <property type="match status" value="1"/>
</dbReference>